<keyword evidence="5" id="KW-0732">Signal</keyword>
<evidence type="ECO:0000259" key="13">
    <source>
        <dbReference type="Pfam" id="PF07715"/>
    </source>
</evidence>
<evidence type="ECO:0000256" key="3">
    <source>
        <dbReference type="ARBA" id="ARBA00022452"/>
    </source>
</evidence>
<dbReference type="InterPro" id="IPR000531">
    <property type="entry name" value="Beta-barrel_TonB"/>
</dbReference>
<keyword evidence="4 10" id="KW-0812">Transmembrane</keyword>
<evidence type="ECO:0000256" key="7">
    <source>
        <dbReference type="ARBA" id="ARBA00023136"/>
    </source>
</evidence>
<dbReference type="Gene3D" id="2.60.40.1120">
    <property type="entry name" value="Carboxypeptidase-like, regulatory domain"/>
    <property type="match status" value="1"/>
</dbReference>
<feature type="domain" description="TonB-dependent receptor-like beta-barrel" evidence="12">
    <location>
        <begin position="295"/>
        <end position="729"/>
    </location>
</feature>
<dbReference type="PROSITE" id="PS52016">
    <property type="entry name" value="TONB_DEPENDENT_REC_3"/>
    <property type="match status" value="1"/>
</dbReference>
<evidence type="ECO:0000313" key="15">
    <source>
        <dbReference type="Proteomes" id="UP000679220"/>
    </source>
</evidence>
<name>A0A941F646_9BACT</name>
<dbReference type="Gene3D" id="2.40.170.20">
    <property type="entry name" value="TonB-dependent receptor, beta-barrel domain"/>
    <property type="match status" value="1"/>
</dbReference>
<feature type="domain" description="TonB-dependent receptor plug" evidence="13">
    <location>
        <begin position="145"/>
        <end position="225"/>
    </location>
</feature>
<evidence type="ECO:0000313" key="14">
    <source>
        <dbReference type="EMBL" id="MBR8536365.1"/>
    </source>
</evidence>
<keyword evidence="2 10" id="KW-0813">Transport</keyword>
<evidence type="ECO:0000256" key="11">
    <source>
        <dbReference type="RuleBase" id="RU003357"/>
    </source>
</evidence>
<dbReference type="PANTHER" id="PTHR30069:SF29">
    <property type="entry name" value="HEMOGLOBIN AND HEMOGLOBIN-HAPTOGLOBIN-BINDING PROTEIN 1-RELATED"/>
    <property type="match status" value="1"/>
</dbReference>
<accession>A0A941F646</accession>
<keyword evidence="6 11" id="KW-0798">TonB box</keyword>
<dbReference type="Pfam" id="PF00593">
    <property type="entry name" value="TonB_dep_Rec_b-barrel"/>
    <property type="match status" value="1"/>
</dbReference>
<dbReference type="Gene3D" id="2.170.130.10">
    <property type="entry name" value="TonB-dependent receptor, plug domain"/>
    <property type="match status" value="1"/>
</dbReference>
<evidence type="ECO:0000256" key="4">
    <source>
        <dbReference type="ARBA" id="ARBA00022692"/>
    </source>
</evidence>
<dbReference type="Pfam" id="PF07715">
    <property type="entry name" value="Plug"/>
    <property type="match status" value="1"/>
</dbReference>
<dbReference type="SUPFAM" id="SSF49464">
    <property type="entry name" value="Carboxypeptidase regulatory domain-like"/>
    <property type="match status" value="1"/>
</dbReference>
<dbReference type="InterPro" id="IPR008969">
    <property type="entry name" value="CarboxyPept-like_regulatory"/>
</dbReference>
<dbReference type="InterPro" id="IPR037066">
    <property type="entry name" value="Plug_dom_sf"/>
</dbReference>
<dbReference type="AlphaFoldDB" id="A0A941F646"/>
<dbReference type="EMBL" id="JAGTAR010000018">
    <property type="protein sequence ID" value="MBR8536365.1"/>
    <property type="molecule type" value="Genomic_DNA"/>
</dbReference>
<evidence type="ECO:0000259" key="12">
    <source>
        <dbReference type="Pfam" id="PF00593"/>
    </source>
</evidence>
<keyword evidence="8 14" id="KW-0675">Receptor</keyword>
<dbReference type="RefSeq" id="WP_212191396.1">
    <property type="nucleotide sequence ID" value="NZ_JAGTAR010000018.1"/>
</dbReference>
<sequence length="770" mass="87180">MNLKKYLWLIIALYWLSVLLVTAQDKYTISGEVTDAETGEVLIGVTIYTADKMIGTMTNTYGFYSLTLPAGQQTIYFSFVGYETQQKQLLLNSNQSIKIALQTNETALNEVVVKAEKKDKNITSTQMAGEKLDMKTIDKLPVLFGERDVLKTIQLLPGISTVSEGGNGFSVRGGSIDQNLILLDEAPVYSASHLMGFFSVFNADAIKGMTVYKSGIPANYGGRAASVLDITMKDGNMKKLQGSGGIGLLASRITLEGPVVADKMSFIVSGRRSYADLMAKGANQIDGDTKMYFYDLNAKLNYKINDNNRLFLSGYFGKDDFGFDDLGMDWGNTTATLRWNHLFSAKLFSNTTALYSEYDYGFNFGDNGSMQSGIKDVSLKQDFTWYASPENTLRYGLNCTYHTFYPGEFLFEDQSISDIKVAEKQAFESSLYISNEQKLGQQLVLDYGLRASMFNQVGKGENITYDDDNNIIDKEYFSNGQVMQSYYGLEPRLGINYRLTPQSSFKASYNRMVQYLHLLSNSTSGQPTDTWTPSTYNIKPTTVNQYSVGWFRNFFDNTFEFSAESYYKTMNNISDYKDGTQVMLNEDIESYVLQGEGRSFGLELYLKKKYGNFTGWISYTLSNTENKIDGINNGQWYSSSYDKTHDVSIVSSYQLSTRLSVSANWIFYTGNAVTFPSGKYEFDGNQVPYYTERNGYRMPDYHRLDLNIHLEGKGKRRINSSWDFSLYNLYNRMNAYTINFRENETNPNITEAVKLSLFGIVPSVTWNFKF</sequence>
<protein>
    <submittedName>
        <fullName evidence="14">TonB-dependent receptor</fullName>
    </submittedName>
</protein>
<evidence type="ECO:0000256" key="8">
    <source>
        <dbReference type="ARBA" id="ARBA00023170"/>
    </source>
</evidence>
<dbReference type="InterPro" id="IPR036942">
    <property type="entry name" value="Beta-barrel_TonB_sf"/>
</dbReference>
<evidence type="ECO:0000256" key="10">
    <source>
        <dbReference type="PROSITE-ProRule" id="PRU01360"/>
    </source>
</evidence>
<organism evidence="14 15">
    <name type="scientific">Carboxylicivirga sediminis</name>
    <dbReference type="NCBI Taxonomy" id="2006564"/>
    <lineage>
        <taxon>Bacteria</taxon>
        <taxon>Pseudomonadati</taxon>
        <taxon>Bacteroidota</taxon>
        <taxon>Bacteroidia</taxon>
        <taxon>Marinilabiliales</taxon>
        <taxon>Marinilabiliaceae</taxon>
        <taxon>Carboxylicivirga</taxon>
    </lineage>
</organism>
<dbReference type="Pfam" id="PF13715">
    <property type="entry name" value="CarbopepD_reg_2"/>
    <property type="match status" value="1"/>
</dbReference>
<dbReference type="Proteomes" id="UP000679220">
    <property type="component" value="Unassembled WGS sequence"/>
</dbReference>
<evidence type="ECO:0000256" key="9">
    <source>
        <dbReference type="ARBA" id="ARBA00023237"/>
    </source>
</evidence>
<gene>
    <name evidence="14" type="ORF">KDU71_12405</name>
</gene>
<comment type="similarity">
    <text evidence="10 11">Belongs to the TonB-dependent receptor family.</text>
</comment>
<evidence type="ECO:0000256" key="5">
    <source>
        <dbReference type="ARBA" id="ARBA00022729"/>
    </source>
</evidence>
<reference evidence="14" key="2">
    <citation type="submission" date="2021-04" db="EMBL/GenBank/DDBJ databases">
        <authorList>
            <person name="Zhang T."/>
            <person name="Zhang Y."/>
            <person name="Lu D."/>
            <person name="Zuo D."/>
            <person name="Du Z."/>
        </authorList>
    </citation>
    <scope>NUCLEOTIDE SEQUENCE</scope>
    <source>
        <strain evidence="14">JR1</strain>
    </source>
</reference>
<comment type="subcellular location">
    <subcellularLocation>
        <location evidence="1 10">Cell outer membrane</location>
        <topology evidence="1 10">Multi-pass membrane protein</topology>
    </subcellularLocation>
</comment>
<comment type="caution">
    <text evidence="14">The sequence shown here is derived from an EMBL/GenBank/DDBJ whole genome shotgun (WGS) entry which is preliminary data.</text>
</comment>
<dbReference type="SUPFAM" id="SSF56935">
    <property type="entry name" value="Porins"/>
    <property type="match status" value="1"/>
</dbReference>
<evidence type="ECO:0000256" key="1">
    <source>
        <dbReference type="ARBA" id="ARBA00004571"/>
    </source>
</evidence>
<dbReference type="PANTHER" id="PTHR30069">
    <property type="entry name" value="TONB-DEPENDENT OUTER MEMBRANE RECEPTOR"/>
    <property type="match status" value="1"/>
</dbReference>
<evidence type="ECO:0000256" key="2">
    <source>
        <dbReference type="ARBA" id="ARBA00022448"/>
    </source>
</evidence>
<keyword evidence="15" id="KW-1185">Reference proteome</keyword>
<dbReference type="InterPro" id="IPR012910">
    <property type="entry name" value="Plug_dom"/>
</dbReference>
<keyword evidence="9 10" id="KW-0998">Cell outer membrane</keyword>
<dbReference type="GO" id="GO:0015344">
    <property type="term" value="F:siderophore uptake transmembrane transporter activity"/>
    <property type="evidence" value="ECO:0007669"/>
    <property type="project" value="TreeGrafter"/>
</dbReference>
<evidence type="ECO:0000256" key="6">
    <source>
        <dbReference type="ARBA" id="ARBA00023077"/>
    </source>
</evidence>
<reference evidence="14" key="1">
    <citation type="journal article" date="2018" name="Int. J. Syst. Evol. Microbiol.">
        <title>Carboxylicivirga sediminis sp. nov., isolated from coastal sediment.</title>
        <authorList>
            <person name="Wang F.Q."/>
            <person name="Ren L.H."/>
            <person name="Zou R.J."/>
            <person name="Sun Y.Z."/>
            <person name="Liu X.J."/>
            <person name="Jiang F."/>
            <person name="Liu L.J."/>
        </authorList>
    </citation>
    <scope>NUCLEOTIDE SEQUENCE</scope>
    <source>
        <strain evidence="14">JR1</strain>
    </source>
</reference>
<dbReference type="GO" id="GO:0009279">
    <property type="term" value="C:cell outer membrane"/>
    <property type="evidence" value="ECO:0007669"/>
    <property type="project" value="UniProtKB-SubCell"/>
</dbReference>
<dbReference type="InterPro" id="IPR039426">
    <property type="entry name" value="TonB-dep_rcpt-like"/>
</dbReference>
<keyword evidence="3 10" id="KW-1134">Transmembrane beta strand</keyword>
<dbReference type="GO" id="GO:0044718">
    <property type="term" value="P:siderophore transmembrane transport"/>
    <property type="evidence" value="ECO:0007669"/>
    <property type="project" value="TreeGrafter"/>
</dbReference>
<proteinExistence type="inferred from homology"/>
<keyword evidence="7 10" id="KW-0472">Membrane</keyword>